<keyword evidence="3" id="KW-1185">Reference proteome</keyword>
<dbReference type="Gene3D" id="3.80.10.10">
    <property type="entry name" value="Ribonuclease Inhibitor"/>
    <property type="match status" value="1"/>
</dbReference>
<dbReference type="Pfam" id="PF00646">
    <property type="entry name" value="F-box"/>
    <property type="match status" value="1"/>
</dbReference>
<dbReference type="AlphaFoldDB" id="A0A9P5VMD8"/>
<dbReference type="Proteomes" id="UP000696485">
    <property type="component" value="Unassembled WGS sequence"/>
</dbReference>
<protein>
    <recommendedName>
        <fullName evidence="1">F-box domain-containing protein</fullName>
    </recommendedName>
</protein>
<dbReference type="EMBL" id="JAAAUY010000274">
    <property type="protein sequence ID" value="KAF9332206.1"/>
    <property type="molecule type" value="Genomic_DNA"/>
</dbReference>
<evidence type="ECO:0000313" key="2">
    <source>
        <dbReference type="EMBL" id="KAF9332206.1"/>
    </source>
</evidence>
<proteinExistence type="predicted"/>
<dbReference type="SUPFAM" id="SSF81383">
    <property type="entry name" value="F-box domain"/>
    <property type="match status" value="1"/>
</dbReference>
<organism evidence="2 3">
    <name type="scientific">Podila minutissima</name>
    <dbReference type="NCBI Taxonomy" id="64525"/>
    <lineage>
        <taxon>Eukaryota</taxon>
        <taxon>Fungi</taxon>
        <taxon>Fungi incertae sedis</taxon>
        <taxon>Mucoromycota</taxon>
        <taxon>Mortierellomycotina</taxon>
        <taxon>Mortierellomycetes</taxon>
        <taxon>Mortierellales</taxon>
        <taxon>Mortierellaceae</taxon>
        <taxon>Podila</taxon>
    </lineage>
</organism>
<dbReference type="InterPro" id="IPR001810">
    <property type="entry name" value="F-box_dom"/>
</dbReference>
<evidence type="ECO:0000313" key="3">
    <source>
        <dbReference type="Proteomes" id="UP000696485"/>
    </source>
</evidence>
<reference evidence="2" key="1">
    <citation type="journal article" date="2020" name="Fungal Divers.">
        <title>Resolving the Mortierellaceae phylogeny through synthesis of multi-gene phylogenetics and phylogenomics.</title>
        <authorList>
            <person name="Vandepol N."/>
            <person name="Liber J."/>
            <person name="Desiro A."/>
            <person name="Na H."/>
            <person name="Kennedy M."/>
            <person name="Barry K."/>
            <person name="Grigoriev I.V."/>
            <person name="Miller A.N."/>
            <person name="O'Donnell K."/>
            <person name="Stajich J.E."/>
            <person name="Bonito G."/>
        </authorList>
    </citation>
    <scope>NUCLEOTIDE SEQUENCE</scope>
    <source>
        <strain evidence="2">NVP1</strain>
    </source>
</reference>
<feature type="domain" description="F-box" evidence="1">
    <location>
        <begin position="14"/>
        <end position="44"/>
    </location>
</feature>
<sequence>MAEMSASERCQATPELVNMIISFLDNNDQLNCLCVNTMWHNLALANVLKHISDCPHDNILRRQKVLTLLAQPLVRSALVRNSGHIRSLEFGRFSILNLLVEAPNCTRLVSLRCYLGIFSLRMLNMLAPFICQNPHLISVHFESIPGTIDLQELGRALQTCRGLSSLHLQMASNVSYTLLGSLIRDLARPHLWLKDLDLNLPVGDTPAEGWALFERDQRDFAPLFPRLEELRFNDDSGRSYVLAENFYLPVLNEAAALKTLYIPDMPYEDCEAAVESIARQRPPLERLYFETGTSHPGFVDIVKNSRKTLRVLEAHELDPTVCASMLQSFVQVNESDLCYQMNLREITFVLAESPTASALMQKVLISLPNLECFTQETVGMYPDWIPGRLEIRDMVATSWVCHGLIKLSLCLGCHTAENNVEETEQERRTKIGQVYKQLGVLTQLEHLTLRCNVLDWPSKVEFDFTIESGLKAMEPCLTNLQALDIQGVAGSRFSTKEKKWMREHTPQAALSYTPYENHDDEI</sequence>
<name>A0A9P5VMD8_9FUNG</name>
<accession>A0A9P5VMD8</accession>
<comment type="caution">
    <text evidence="2">The sequence shown here is derived from an EMBL/GenBank/DDBJ whole genome shotgun (WGS) entry which is preliminary data.</text>
</comment>
<dbReference type="InterPro" id="IPR032675">
    <property type="entry name" value="LRR_dom_sf"/>
</dbReference>
<dbReference type="InterPro" id="IPR036047">
    <property type="entry name" value="F-box-like_dom_sf"/>
</dbReference>
<evidence type="ECO:0000259" key="1">
    <source>
        <dbReference type="Pfam" id="PF00646"/>
    </source>
</evidence>
<gene>
    <name evidence="2" type="ORF">BG006_004919</name>
</gene>